<dbReference type="InterPro" id="IPR034660">
    <property type="entry name" value="DinB/YfiT-like"/>
</dbReference>
<dbReference type="Gene3D" id="3.30.1050.20">
    <property type="match status" value="1"/>
</dbReference>
<dbReference type="AlphaFoldDB" id="A0A2T0LN25"/>
<evidence type="ECO:0000259" key="1">
    <source>
        <dbReference type="Pfam" id="PF11716"/>
    </source>
</evidence>
<dbReference type="InterPro" id="IPR036527">
    <property type="entry name" value="SCP2_sterol-bd_dom_sf"/>
</dbReference>
<protein>
    <submittedName>
        <fullName evidence="2">Maleylpyruvate isomerase</fullName>
    </submittedName>
</protein>
<sequence length="233" mass="25276">MDVETLLGWVREGQERLERTVADLPEHAVAAPSALPGWTRGHVLTHVARNADALVNLLTWARTGVRTPMYSSPDQRNADIEAGARRALAEQRADLETSARRFAEAAGSMTTDDWAATVTNAQGVDIPAAQIPWLRVREVWIHHVDLDAGVGMDVLPAELAWALVREVAGWMSARIDGGVDLVAEGHGRVPLGSGTREGEIAGTPQFLAAWLTGRGNADRLRPTVPVPELPRWL</sequence>
<dbReference type="EMBL" id="PVNH01000011">
    <property type="protein sequence ID" value="PRX44588.1"/>
    <property type="molecule type" value="Genomic_DNA"/>
</dbReference>
<dbReference type="InterPro" id="IPR017517">
    <property type="entry name" value="Maleyloyr_isom"/>
</dbReference>
<keyword evidence="2" id="KW-0413">Isomerase</keyword>
<evidence type="ECO:0000313" key="3">
    <source>
        <dbReference type="Proteomes" id="UP000238362"/>
    </source>
</evidence>
<feature type="domain" description="Mycothiol-dependent maleylpyruvate isomerase metal-binding" evidence="1">
    <location>
        <begin position="11"/>
        <end position="146"/>
    </location>
</feature>
<dbReference type="Pfam" id="PF11716">
    <property type="entry name" value="MDMPI_N"/>
    <property type="match status" value="1"/>
</dbReference>
<gene>
    <name evidence="2" type="ORF">B0I33_111100</name>
</gene>
<dbReference type="GO" id="GO:0016853">
    <property type="term" value="F:isomerase activity"/>
    <property type="evidence" value="ECO:0007669"/>
    <property type="project" value="UniProtKB-KW"/>
</dbReference>
<evidence type="ECO:0000313" key="2">
    <source>
        <dbReference type="EMBL" id="PRX44588.1"/>
    </source>
</evidence>
<dbReference type="RefSeq" id="WP_181193439.1">
    <property type="nucleotide sequence ID" value="NZ_PVNH01000011.1"/>
</dbReference>
<dbReference type="InterPro" id="IPR024344">
    <property type="entry name" value="MDMPI_metal-binding"/>
</dbReference>
<dbReference type="NCBIfam" id="TIGR03083">
    <property type="entry name" value="maleylpyruvate isomerase family mycothiol-dependent enzyme"/>
    <property type="match status" value="1"/>
</dbReference>
<reference evidence="2 3" key="1">
    <citation type="submission" date="2018-03" db="EMBL/GenBank/DDBJ databases">
        <title>Genomic Encyclopedia of Type Strains, Phase III (KMG-III): the genomes of soil and plant-associated and newly described type strains.</title>
        <authorList>
            <person name="Whitman W."/>
        </authorList>
    </citation>
    <scope>NUCLEOTIDE SEQUENCE [LARGE SCALE GENOMIC DNA]</scope>
    <source>
        <strain evidence="2 3">CGMCC 4.7125</strain>
    </source>
</reference>
<keyword evidence="2" id="KW-0670">Pyruvate</keyword>
<dbReference type="Gene3D" id="1.20.120.450">
    <property type="entry name" value="dinb family like domain"/>
    <property type="match status" value="1"/>
</dbReference>
<comment type="caution">
    <text evidence="2">The sequence shown here is derived from an EMBL/GenBank/DDBJ whole genome shotgun (WGS) entry which is preliminary data.</text>
</comment>
<dbReference type="SUPFAM" id="SSF109854">
    <property type="entry name" value="DinB/YfiT-like putative metalloenzymes"/>
    <property type="match status" value="1"/>
</dbReference>
<accession>A0A2T0LN25</accession>
<dbReference type="SUPFAM" id="SSF55718">
    <property type="entry name" value="SCP-like"/>
    <property type="match status" value="1"/>
</dbReference>
<proteinExistence type="predicted"/>
<dbReference type="Proteomes" id="UP000238362">
    <property type="component" value="Unassembled WGS sequence"/>
</dbReference>
<name>A0A2T0LN25_9PSEU</name>
<dbReference type="GO" id="GO:0046872">
    <property type="term" value="F:metal ion binding"/>
    <property type="evidence" value="ECO:0007669"/>
    <property type="project" value="InterPro"/>
</dbReference>
<keyword evidence="3" id="KW-1185">Reference proteome</keyword>
<organism evidence="2 3">
    <name type="scientific">Prauserella shujinwangii</name>
    <dbReference type="NCBI Taxonomy" id="1453103"/>
    <lineage>
        <taxon>Bacteria</taxon>
        <taxon>Bacillati</taxon>
        <taxon>Actinomycetota</taxon>
        <taxon>Actinomycetes</taxon>
        <taxon>Pseudonocardiales</taxon>
        <taxon>Pseudonocardiaceae</taxon>
        <taxon>Prauserella</taxon>
    </lineage>
</organism>